<evidence type="ECO:0000313" key="2">
    <source>
        <dbReference type="EMBL" id="CAA9242545.1"/>
    </source>
</evidence>
<organism evidence="2">
    <name type="scientific">uncultured Arthrobacter sp</name>
    <dbReference type="NCBI Taxonomy" id="114050"/>
    <lineage>
        <taxon>Bacteria</taxon>
        <taxon>Bacillati</taxon>
        <taxon>Actinomycetota</taxon>
        <taxon>Actinomycetes</taxon>
        <taxon>Micrococcales</taxon>
        <taxon>Micrococcaceae</taxon>
        <taxon>Arthrobacter</taxon>
        <taxon>environmental samples</taxon>
    </lineage>
</organism>
<protein>
    <submittedName>
        <fullName evidence="2">Uncharacterized protein</fullName>
    </submittedName>
</protein>
<feature type="region of interest" description="Disordered" evidence="1">
    <location>
        <begin position="16"/>
        <end position="49"/>
    </location>
</feature>
<gene>
    <name evidence="2" type="ORF">AVDCRST_MAG83-1717</name>
</gene>
<reference evidence="2" key="1">
    <citation type="submission" date="2020-02" db="EMBL/GenBank/DDBJ databases">
        <authorList>
            <person name="Meier V. D."/>
        </authorList>
    </citation>
    <scope>NUCLEOTIDE SEQUENCE</scope>
    <source>
        <strain evidence="2">AVDCRST_MAG83</strain>
    </source>
</reference>
<sequence length="49" mass="5272">MGRFVNDATGVTFSVDDSKDERYAVGYTPADEPESKAPAKRSTSSKSSK</sequence>
<dbReference type="AlphaFoldDB" id="A0A6J4I612"/>
<evidence type="ECO:0000256" key="1">
    <source>
        <dbReference type="SAM" id="MobiDB-lite"/>
    </source>
</evidence>
<dbReference type="EMBL" id="CADCTE010000099">
    <property type="protein sequence ID" value="CAA9242545.1"/>
    <property type="molecule type" value="Genomic_DNA"/>
</dbReference>
<proteinExistence type="predicted"/>
<accession>A0A6J4I612</accession>
<name>A0A6J4I612_9MICC</name>